<sequence length="73" mass="8499">MGLDFFSILAEELKLCPIQLKLPFFRLDEKLHQIARCVLVDMEEKVIQQTVSQTQASEWIYDKNNIIVNNCVS</sequence>
<dbReference type="Proteomes" id="UP000324800">
    <property type="component" value="Unassembled WGS sequence"/>
</dbReference>
<protein>
    <submittedName>
        <fullName evidence="1">Uncharacterized protein</fullName>
    </submittedName>
</protein>
<dbReference type="OrthoDB" id="10250004at2759"/>
<evidence type="ECO:0000313" key="1">
    <source>
        <dbReference type="EMBL" id="KAA6374535.1"/>
    </source>
</evidence>
<comment type="caution">
    <text evidence="1">The sequence shown here is derived from an EMBL/GenBank/DDBJ whole genome shotgun (WGS) entry which is preliminary data.</text>
</comment>
<reference evidence="1 2" key="1">
    <citation type="submission" date="2019-03" db="EMBL/GenBank/DDBJ databases">
        <title>Single cell metagenomics reveals metabolic interactions within the superorganism composed of flagellate Streblomastix strix and complex community of Bacteroidetes bacteria on its surface.</title>
        <authorList>
            <person name="Treitli S.C."/>
            <person name="Kolisko M."/>
            <person name="Husnik F."/>
            <person name="Keeling P."/>
            <person name="Hampl V."/>
        </authorList>
    </citation>
    <scope>NUCLEOTIDE SEQUENCE [LARGE SCALE GENOMIC DNA]</scope>
    <source>
        <strain evidence="1">ST1C</strain>
    </source>
</reference>
<dbReference type="InterPro" id="IPR036525">
    <property type="entry name" value="Tubulin/FtsZ_GTPase_sf"/>
</dbReference>
<dbReference type="AlphaFoldDB" id="A0A5J4UXR8"/>
<accession>A0A5J4UXR8</accession>
<dbReference type="EMBL" id="SNRW01011904">
    <property type="protein sequence ID" value="KAA6374535.1"/>
    <property type="molecule type" value="Genomic_DNA"/>
</dbReference>
<gene>
    <name evidence="1" type="ORF">EZS28_029939</name>
</gene>
<name>A0A5J4UXR8_9EUKA</name>
<organism evidence="1 2">
    <name type="scientific">Streblomastix strix</name>
    <dbReference type="NCBI Taxonomy" id="222440"/>
    <lineage>
        <taxon>Eukaryota</taxon>
        <taxon>Metamonada</taxon>
        <taxon>Preaxostyla</taxon>
        <taxon>Oxymonadida</taxon>
        <taxon>Streblomastigidae</taxon>
        <taxon>Streblomastix</taxon>
    </lineage>
</organism>
<proteinExistence type="predicted"/>
<dbReference type="SUPFAM" id="SSF52490">
    <property type="entry name" value="Tubulin nucleotide-binding domain-like"/>
    <property type="match status" value="1"/>
</dbReference>
<dbReference type="Gene3D" id="3.40.50.1440">
    <property type="entry name" value="Tubulin/FtsZ, GTPase domain"/>
    <property type="match status" value="1"/>
</dbReference>
<evidence type="ECO:0000313" key="2">
    <source>
        <dbReference type="Proteomes" id="UP000324800"/>
    </source>
</evidence>